<proteinExistence type="inferred from homology"/>
<evidence type="ECO:0000256" key="3">
    <source>
        <dbReference type="PROSITE-ProRule" id="PRU01282"/>
    </source>
</evidence>
<dbReference type="CDD" id="cd03034">
    <property type="entry name" value="ArsC_ArsC"/>
    <property type="match status" value="1"/>
</dbReference>
<evidence type="ECO:0000313" key="4">
    <source>
        <dbReference type="EMBL" id="PKV75100.1"/>
    </source>
</evidence>
<dbReference type="OrthoDB" id="9808142at2"/>
<accession>A0A2N3V0B4</accession>
<dbReference type="InterPro" id="IPR006659">
    <property type="entry name" value="Arsenate_reductase"/>
</dbReference>
<name>A0A2N3V0B4_9BACT</name>
<dbReference type="SUPFAM" id="SSF52833">
    <property type="entry name" value="Thioredoxin-like"/>
    <property type="match status" value="1"/>
</dbReference>
<evidence type="ECO:0000313" key="5">
    <source>
        <dbReference type="Proteomes" id="UP000233782"/>
    </source>
</evidence>
<evidence type="ECO:0000256" key="2">
    <source>
        <dbReference type="ARBA" id="ARBA00023002"/>
    </source>
</evidence>
<evidence type="ECO:0000256" key="1">
    <source>
        <dbReference type="ARBA" id="ARBA00007198"/>
    </source>
</evidence>
<dbReference type="PANTHER" id="PTHR30041">
    <property type="entry name" value="ARSENATE REDUCTASE"/>
    <property type="match status" value="1"/>
</dbReference>
<dbReference type="GO" id="GO:0008794">
    <property type="term" value="F:arsenate reductase (glutaredoxin) activity"/>
    <property type="evidence" value="ECO:0007669"/>
    <property type="project" value="InterPro"/>
</dbReference>
<dbReference type="RefSeq" id="WP_101442370.1">
    <property type="nucleotide sequence ID" value="NZ_PJMU01000001.1"/>
</dbReference>
<protein>
    <submittedName>
        <fullName evidence="4">Arsenate reductase</fullName>
    </submittedName>
</protein>
<reference evidence="4 5" key="1">
    <citation type="submission" date="2017-12" db="EMBL/GenBank/DDBJ databases">
        <title>Genomic Encyclopedia of Type Strains, Phase III (KMG-III): the genomes of soil and plant-associated and newly described type strains.</title>
        <authorList>
            <person name="Whitman W."/>
        </authorList>
    </citation>
    <scope>NUCLEOTIDE SEQUENCE [LARGE SCALE GENOMIC DNA]</scope>
    <source>
        <strain evidence="4 5">LP43</strain>
    </source>
</reference>
<dbReference type="Gene3D" id="3.40.30.10">
    <property type="entry name" value="Glutaredoxin"/>
    <property type="match status" value="1"/>
</dbReference>
<keyword evidence="5" id="KW-1185">Reference proteome</keyword>
<dbReference type="InterPro" id="IPR006660">
    <property type="entry name" value="Arsenate_reductase-like"/>
</dbReference>
<dbReference type="Pfam" id="PF03960">
    <property type="entry name" value="ArsC"/>
    <property type="match status" value="1"/>
</dbReference>
<keyword evidence="2" id="KW-0560">Oxidoreductase</keyword>
<comment type="caution">
    <text evidence="4">The sequence shown here is derived from an EMBL/GenBank/DDBJ whole genome shotgun (WGS) entry which is preliminary data.</text>
</comment>
<dbReference type="PROSITE" id="PS51353">
    <property type="entry name" value="ARSC"/>
    <property type="match status" value="1"/>
</dbReference>
<dbReference type="Proteomes" id="UP000233782">
    <property type="component" value="Unassembled WGS sequence"/>
</dbReference>
<dbReference type="PANTHER" id="PTHR30041:SF4">
    <property type="entry name" value="ARSENATE REDUCTASE"/>
    <property type="match status" value="1"/>
</dbReference>
<dbReference type="AlphaFoldDB" id="A0A2N3V0B4"/>
<dbReference type="EMBL" id="PJMU01000001">
    <property type="protein sequence ID" value="PKV75100.1"/>
    <property type="molecule type" value="Genomic_DNA"/>
</dbReference>
<gene>
    <name evidence="4" type="ORF">BD749_0037</name>
</gene>
<organism evidence="4 5">
    <name type="scientific">Pontibacter ramchanderi</name>
    <dbReference type="NCBI Taxonomy" id="1179743"/>
    <lineage>
        <taxon>Bacteria</taxon>
        <taxon>Pseudomonadati</taxon>
        <taxon>Bacteroidota</taxon>
        <taxon>Cytophagia</taxon>
        <taxon>Cytophagales</taxon>
        <taxon>Hymenobacteraceae</taxon>
        <taxon>Pontibacter</taxon>
    </lineage>
</organism>
<dbReference type="NCBIfam" id="TIGR00014">
    <property type="entry name" value="arsC"/>
    <property type="match status" value="1"/>
</dbReference>
<dbReference type="InterPro" id="IPR036249">
    <property type="entry name" value="Thioredoxin-like_sf"/>
</dbReference>
<sequence>MVTIYHNNRCSKSRQTLELLRDKGEELQVVEYLKDTPTTEELKTVLHKLGLKPEELLRKGEQVYKEQFAGKSYTDDEWLRIMTENPVLIERPIVVKGDKAAIGRPPEKVLEIL</sequence>
<comment type="similarity">
    <text evidence="1 3">Belongs to the ArsC family.</text>
</comment>